<evidence type="ECO:0000256" key="4">
    <source>
        <dbReference type="ARBA" id="ARBA00022622"/>
    </source>
</evidence>
<organism evidence="11 12">
    <name type="scientific">Trypanosoma vivax (strain Y486)</name>
    <dbReference type="NCBI Taxonomy" id="1055687"/>
    <lineage>
        <taxon>Eukaryota</taxon>
        <taxon>Discoba</taxon>
        <taxon>Euglenozoa</taxon>
        <taxon>Kinetoplastea</taxon>
        <taxon>Metakinetoplastina</taxon>
        <taxon>Trypanosomatida</taxon>
        <taxon>Trypanosomatidae</taxon>
        <taxon>Trypanosoma</taxon>
        <taxon>Duttonella</taxon>
    </lineage>
</organism>
<evidence type="ECO:0000256" key="6">
    <source>
        <dbReference type="ARBA" id="ARBA00023136"/>
    </source>
</evidence>
<keyword evidence="4" id="KW-0336">GPI-anchor</keyword>
<feature type="compositionally biased region" description="Basic and acidic residues" evidence="9">
    <location>
        <begin position="531"/>
        <end position="541"/>
    </location>
</feature>
<keyword evidence="6" id="KW-0472">Membrane</keyword>
<gene>
    <name evidence="11" type="ORF">TvY486_0038100</name>
</gene>
<feature type="region of interest" description="Disordered" evidence="9">
    <location>
        <begin position="22"/>
        <end position="66"/>
    </location>
</feature>
<comment type="function">
    <text evidence="1">VSG forms a coat on the surface of the parasite. The trypanosome evades the immune response of the host by expressing a series of antigenically distinct VSGs from an estimated 1000 VSG genes.</text>
</comment>
<dbReference type="GO" id="GO:0098552">
    <property type="term" value="C:side of membrane"/>
    <property type="evidence" value="ECO:0007669"/>
    <property type="project" value="UniProtKB-KW"/>
</dbReference>
<dbReference type="InterPro" id="IPR025932">
    <property type="entry name" value="Trypano_VSG_B_N_dom"/>
</dbReference>
<keyword evidence="7" id="KW-0325">Glycoprotein</keyword>
<name>F9WTN6_TRYVY</name>
<feature type="compositionally biased region" description="Polar residues" evidence="9">
    <location>
        <begin position="543"/>
        <end position="556"/>
    </location>
</feature>
<proteinExistence type="predicted"/>
<keyword evidence="5" id="KW-0732">Signal</keyword>
<dbReference type="Proteomes" id="UP000009027">
    <property type="component" value="Unassembled WGS sequence"/>
</dbReference>
<keyword evidence="8" id="KW-0449">Lipoprotein</keyword>
<protein>
    <recommendedName>
        <fullName evidence="10">Trypanosome variant surface glycoprotein B-type N-terminal domain-containing protein</fullName>
    </recommendedName>
</protein>
<dbReference type="VEuPathDB" id="TriTrypDB:TvY486_0038100"/>
<accession>F9WTN6</accession>
<evidence type="ECO:0000256" key="1">
    <source>
        <dbReference type="ARBA" id="ARBA00002523"/>
    </source>
</evidence>
<evidence type="ECO:0000256" key="9">
    <source>
        <dbReference type="SAM" id="MobiDB-lite"/>
    </source>
</evidence>
<feature type="region of interest" description="Disordered" evidence="9">
    <location>
        <begin position="493"/>
        <end position="587"/>
    </location>
</feature>
<evidence type="ECO:0000256" key="2">
    <source>
        <dbReference type="ARBA" id="ARBA00004609"/>
    </source>
</evidence>
<reference evidence="11 12" key="1">
    <citation type="journal article" date="2012" name="Proc. Natl. Acad. Sci. U.S.A.">
        <title>Antigenic diversity is generated by distinct evolutionary mechanisms in African trypanosome species.</title>
        <authorList>
            <person name="Jackson A.P."/>
            <person name="Berry A."/>
            <person name="Aslett M."/>
            <person name="Allison H.C."/>
            <person name="Burton P."/>
            <person name="Vavrova-Anderson J."/>
            <person name="Brown R."/>
            <person name="Browne H."/>
            <person name="Corton N."/>
            <person name="Hauser H."/>
            <person name="Gamble J."/>
            <person name="Gilderthorp R."/>
            <person name="Marcello L."/>
            <person name="McQuillan J."/>
            <person name="Otto T.D."/>
            <person name="Quail M.A."/>
            <person name="Sanders M.J."/>
            <person name="van Tonder A."/>
            <person name="Ginger M.L."/>
            <person name="Field M.C."/>
            <person name="Barry J.D."/>
            <person name="Hertz-Fowler C."/>
            <person name="Berriman M."/>
        </authorList>
    </citation>
    <scope>NUCLEOTIDE SEQUENCE</scope>
    <source>
        <strain evidence="11 12">Y486</strain>
    </source>
</reference>
<evidence type="ECO:0000313" key="12">
    <source>
        <dbReference type="Proteomes" id="UP000009027"/>
    </source>
</evidence>
<dbReference type="AlphaFoldDB" id="F9WTN6"/>
<keyword evidence="3" id="KW-1003">Cell membrane</keyword>
<evidence type="ECO:0000256" key="3">
    <source>
        <dbReference type="ARBA" id="ARBA00022475"/>
    </source>
</evidence>
<evidence type="ECO:0000259" key="10">
    <source>
        <dbReference type="Pfam" id="PF13206"/>
    </source>
</evidence>
<evidence type="ECO:0000313" key="11">
    <source>
        <dbReference type="EMBL" id="CCD20930.1"/>
    </source>
</evidence>
<comment type="subcellular location">
    <subcellularLocation>
        <location evidence="2">Cell membrane</location>
        <topology evidence="2">Lipid-anchor</topology>
        <topology evidence="2">GPI-anchor</topology>
    </subcellularLocation>
</comment>
<keyword evidence="12" id="KW-1185">Reference proteome</keyword>
<dbReference type="GO" id="GO:0005886">
    <property type="term" value="C:plasma membrane"/>
    <property type="evidence" value="ECO:0007669"/>
    <property type="project" value="UniProtKB-SubCell"/>
</dbReference>
<dbReference type="Pfam" id="PF13206">
    <property type="entry name" value="VSG_B"/>
    <property type="match status" value="1"/>
</dbReference>
<sequence length="614" mass="64536">MLVPAARAFFVSDRVRGRRVASARGSCRRTPSGRASVGGASLRTARKAGDKPQRRRAQRQQKARRWPTALATAAATSAARWWRHGSTQRAVPHVVEKRQGVGAWTHGLAARGVQRGANSGAAQGKGGRCIGNMLRQLRVAAWLLCAALCTRVGEGLGATKGQTAADFLVLCRAKRAADEAVLAATGAAGRVERCRDALWQAEKEHASNGTWDEVNTTNAAQLCASGLRPECDAWRWSAEATSGAAEVKKLAAEAALAGADAEAREKDTGELFKNTMGGGTSTNTGWGQRNAGQCLASDMMWLCNSNGDGAAGTRWFLSGADNEPCTPAGNLAKLGIDETSAPHRTHEWKEMKTGGSGADAARLATNWHIVKTICDALIPVTKPQTSLEQKENTAGLGLVAGKLARAMDDFSKALHADDDTTAVNVHALGKTSTGQSGCKGTTGGSDSSACVGYDTILANTRDLTKIPWFAKLKQIEQKLASLAAVEQQCAAAERNAQHASERRKRHASQRSEETANEGMRKSAQGANTPAEKAHGAAKLDRQGGQTAASGDKTQARTGEACNEAHPRWHAGTRTCGDEASTATDSTVRTPNVLGSLATLATALAATTHKDVQAK</sequence>
<evidence type="ECO:0000256" key="5">
    <source>
        <dbReference type="ARBA" id="ARBA00022729"/>
    </source>
</evidence>
<feature type="domain" description="Trypanosome variant surface glycoprotein B-type N-terminal" evidence="10">
    <location>
        <begin position="239"/>
        <end position="491"/>
    </location>
</feature>
<feature type="compositionally biased region" description="Basic residues" evidence="9">
    <location>
        <begin position="53"/>
        <end position="65"/>
    </location>
</feature>
<evidence type="ECO:0000256" key="7">
    <source>
        <dbReference type="ARBA" id="ARBA00023180"/>
    </source>
</evidence>
<dbReference type="EMBL" id="CAEX01006613">
    <property type="protein sequence ID" value="CCD20930.1"/>
    <property type="molecule type" value="Genomic_DNA"/>
</dbReference>
<evidence type="ECO:0000256" key="8">
    <source>
        <dbReference type="ARBA" id="ARBA00023288"/>
    </source>
</evidence>